<dbReference type="AlphaFoldDB" id="A0A975ZP00"/>
<dbReference type="NCBIfam" id="NF001422">
    <property type="entry name" value="PRK00296.1"/>
    <property type="match status" value="1"/>
</dbReference>
<keyword evidence="4" id="KW-0131">Cell cycle</keyword>
<reference evidence="6 7" key="1">
    <citation type="submission" date="2016-10" db="EMBL/GenBank/DDBJ databases">
        <authorList>
            <person name="Varghese N."/>
            <person name="Submissions S."/>
        </authorList>
    </citation>
    <scope>NUCLEOTIDE SEQUENCE [LARGE SCALE GENOMIC DNA]</scope>
    <source>
        <strain evidence="6 7">FF3</strain>
    </source>
</reference>
<name>A0A975ZP00_9RHOB</name>
<accession>A0A975ZP00</accession>
<dbReference type="RefSeq" id="WP_048535021.1">
    <property type="nucleotide sequence ID" value="NZ_CATLQZ010000007.1"/>
</dbReference>
<comment type="function">
    <text evidence="3 4">Prevents the cell division inhibition by proteins MinC and MinD at internal division sites while permitting inhibition at polar sites. This ensures cell division at the proper site by restricting the formation of a division septum at the midpoint of the long axis of the cell.</text>
</comment>
<evidence type="ECO:0000256" key="1">
    <source>
        <dbReference type="ARBA" id="ARBA00008168"/>
    </source>
</evidence>
<evidence type="ECO:0000256" key="5">
    <source>
        <dbReference type="SAM" id="MobiDB-lite"/>
    </source>
</evidence>
<dbReference type="SUPFAM" id="SSF55229">
    <property type="entry name" value="Cell division protein MinE topological specificity domain"/>
    <property type="match status" value="1"/>
</dbReference>
<dbReference type="GeneID" id="80818984"/>
<keyword evidence="7" id="KW-1185">Reference proteome</keyword>
<dbReference type="HAMAP" id="MF_00262">
    <property type="entry name" value="MinE"/>
    <property type="match status" value="1"/>
</dbReference>
<dbReference type="EMBL" id="FNYY01000009">
    <property type="protein sequence ID" value="SEJ71875.1"/>
    <property type="molecule type" value="Genomic_DNA"/>
</dbReference>
<sequence>MSFFGFSLKSRRPSSAQTAKDRLQVLLAHERRGGSPSPDYLPQLQSDIIAVIRKYVTVEDDGVDIRMENGQEVSSLEINIELPSRTTAAG</sequence>
<evidence type="ECO:0000256" key="3">
    <source>
        <dbReference type="ARBA" id="ARBA00025265"/>
    </source>
</evidence>
<feature type="region of interest" description="Disordered" evidence="5">
    <location>
        <begin position="1"/>
        <end position="20"/>
    </location>
</feature>
<organism evidence="6 7">
    <name type="scientific">Marinovum algicola</name>
    <dbReference type="NCBI Taxonomy" id="42444"/>
    <lineage>
        <taxon>Bacteria</taxon>
        <taxon>Pseudomonadati</taxon>
        <taxon>Pseudomonadota</taxon>
        <taxon>Alphaproteobacteria</taxon>
        <taxon>Rhodobacterales</taxon>
        <taxon>Roseobacteraceae</taxon>
        <taxon>Marinovum</taxon>
    </lineage>
</organism>
<dbReference type="GO" id="GO:0051301">
    <property type="term" value="P:cell division"/>
    <property type="evidence" value="ECO:0007669"/>
    <property type="project" value="UniProtKB-KW"/>
</dbReference>
<gene>
    <name evidence="4" type="primary">minE</name>
    <name evidence="6" type="ORF">SAMN04487940_10999</name>
</gene>
<dbReference type="InterPro" id="IPR036707">
    <property type="entry name" value="MinE_sf"/>
</dbReference>
<comment type="similarity">
    <text evidence="1 4">Belongs to the MinE family.</text>
</comment>
<dbReference type="GO" id="GO:0032955">
    <property type="term" value="P:regulation of division septum assembly"/>
    <property type="evidence" value="ECO:0007669"/>
    <property type="project" value="InterPro"/>
</dbReference>
<proteinExistence type="inferred from homology"/>
<dbReference type="Pfam" id="PF03776">
    <property type="entry name" value="MinE"/>
    <property type="match status" value="1"/>
</dbReference>
<evidence type="ECO:0000313" key="7">
    <source>
        <dbReference type="Proteomes" id="UP000182932"/>
    </source>
</evidence>
<dbReference type="Gene3D" id="3.30.1070.10">
    <property type="entry name" value="Cell division topological specificity factor MinE"/>
    <property type="match status" value="1"/>
</dbReference>
<evidence type="ECO:0000256" key="4">
    <source>
        <dbReference type="HAMAP-Rule" id="MF_00262"/>
    </source>
</evidence>
<dbReference type="InterPro" id="IPR005527">
    <property type="entry name" value="MinE"/>
</dbReference>
<comment type="caution">
    <text evidence="6">The sequence shown here is derived from an EMBL/GenBank/DDBJ whole genome shotgun (WGS) entry which is preliminary data.</text>
</comment>
<evidence type="ECO:0000313" key="6">
    <source>
        <dbReference type="EMBL" id="SEJ71875.1"/>
    </source>
</evidence>
<dbReference type="NCBIfam" id="TIGR01215">
    <property type="entry name" value="minE"/>
    <property type="match status" value="1"/>
</dbReference>
<evidence type="ECO:0000256" key="2">
    <source>
        <dbReference type="ARBA" id="ARBA00020112"/>
    </source>
</evidence>
<keyword evidence="4 6" id="KW-0132">Cell division</keyword>
<dbReference type="Proteomes" id="UP000182932">
    <property type="component" value="Unassembled WGS sequence"/>
</dbReference>
<protein>
    <recommendedName>
        <fullName evidence="2 4">Cell division topological specificity factor</fullName>
    </recommendedName>
</protein>